<evidence type="ECO:0000313" key="1">
    <source>
        <dbReference type="EMBL" id="RGX28710.1"/>
    </source>
</evidence>
<dbReference type="OrthoDB" id="1821869at2"/>
<dbReference type="AlphaFoldDB" id="A0A413FE49"/>
<dbReference type="Pfam" id="PF14430">
    <property type="entry name" value="Imm1"/>
    <property type="match status" value="1"/>
</dbReference>
<organism evidence="1 2">
    <name type="scientific">Enterocloster asparagiformis</name>
    <dbReference type="NCBI Taxonomy" id="333367"/>
    <lineage>
        <taxon>Bacteria</taxon>
        <taxon>Bacillati</taxon>
        <taxon>Bacillota</taxon>
        <taxon>Clostridia</taxon>
        <taxon>Lachnospirales</taxon>
        <taxon>Lachnospiraceae</taxon>
        <taxon>Enterocloster</taxon>
    </lineage>
</organism>
<accession>A0A413FE49</accession>
<comment type="caution">
    <text evidence="1">The sequence shown here is derived from an EMBL/GenBank/DDBJ whole genome shotgun (WGS) entry which is preliminary data.</text>
</comment>
<dbReference type="EMBL" id="QSBM01000010">
    <property type="protein sequence ID" value="RGX28710.1"/>
    <property type="molecule type" value="Genomic_DNA"/>
</dbReference>
<dbReference type="Proteomes" id="UP000283880">
    <property type="component" value="Unassembled WGS sequence"/>
</dbReference>
<reference evidence="1 2" key="1">
    <citation type="submission" date="2018-08" db="EMBL/GenBank/DDBJ databases">
        <title>A genome reference for cultivated species of the human gut microbiota.</title>
        <authorList>
            <person name="Zou Y."/>
            <person name="Xue W."/>
            <person name="Luo G."/>
        </authorList>
    </citation>
    <scope>NUCLEOTIDE SEQUENCE [LARGE SCALE GENOMIC DNA]</scope>
    <source>
        <strain evidence="1 2">AF04-15</strain>
    </source>
</reference>
<dbReference type="RefSeq" id="WP_117777537.1">
    <property type="nucleotide sequence ID" value="NZ_QSBM01000010.1"/>
</dbReference>
<gene>
    <name evidence="1" type="ORF">DWV29_13920</name>
</gene>
<dbReference type="InterPro" id="IPR025680">
    <property type="entry name" value="DddI"/>
</dbReference>
<sequence>MGIISTNRGDFIFRSADDAIKFVQAVPQEESDIWISGEQPYPCISVCINGKYAAVHFFQNDEGDMWLSYNDKNQKEVTFIAGGDEWKPDVNAIISLPEVFSCIKEFLDTYGRPTCIQWQEL</sequence>
<name>A0A413FE49_9FIRM</name>
<proteinExistence type="predicted"/>
<evidence type="ECO:0000313" key="2">
    <source>
        <dbReference type="Proteomes" id="UP000283880"/>
    </source>
</evidence>
<evidence type="ECO:0008006" key="3">
    <source>
        <dbReference type="Google" id="ProtNLM"/>
    </source>
</evidence>
<protein>
    <recommendedName>
        <fullName evidence="3">Immunity protein Imm1</fullName>
    </recommendedName>
</protein>